<comment type="caution">
    <text evidence="2">The sequence shown here is derived from an EMBL/GenBank/DDBJ whole genome shotgun (WGS) entry which is preliminary data.</text>
</comment>
<dbReference type="InterPro" id="IPR023584">
    <property type="entry name" value="Ribosome_recyc_fac_dom"/>
</dbReference>
<organism evidence="2">
    <name type="scientific">bioreactor metagenome</name>
    <dbReference type="NCBI Taxonomy" id="1076179"/>
    <lineage>
        <taxon>unclassified sequences</taxon>
        <taxon>metagenomes</taxon>
        <taxon>ecological metagenomes</taxon>
    </lineage>
</organism>
<feature type="domain" description="Ribosome recycling factor" evidence="1">
    <location>
        <begin position="1"/>
        <end position="48"/>
    </location>
</feature>
<dbReference type="Gene3D" id="1.10.132.20">
    <property type="entry name" value="Ribosome-recycling factor"/>
    <property type="match status" value="1"/>
</dbReference>
<reference evidence="2" key="1">
    <citation type="submission" date="2019-08" db="EMBL/GenBank/DDBJ databases">
        <authorList>
            <person name="Kucharzyk K."/>
            <person name="Murdoch R.W."/>
            <person name="Higgins S."/>
            <person name="Loffler F."/>
        </authorList>
    </citation>
    <scope>NUCLEOTIDE SEQUENCE</scope>
</reference>
<proteinExistence type="predicted"/>
<gene>
    <name evidence="2" type="primary">frr_41</name>
    <name evidence="2" type="ORF">SDC9_141545</name>
</gene>
<sequence>MKDLKDFEKEKMISEDDLKIGEEEIQKLTDKFAAEIDEVGKHKEKEIMEV</sequence>
<dbReference type="EMBL" id="VSSQ01041043">
    <property type="protein sequence ID" value="MPM94399.1"/>
    <property type="molecule type" value="Genomic_DNA"/>
</dbReference>
<accession>A0A645DYQ6</accession>
<dbReference type="InterPro" id="IPR036191">
    <property type="entry name" value="RRF_sf"/>
</dbReference>
<name>A0A645DYQ6_9ZZZZ</name>
<dbReference type="AlphaFoldDB" id="A0A645DYQ6"/>
<evidence type="ECO:0000259" key="1">
    <source>
        <dbReference type="Pfam" id="PF01765"/>
    </source>
</evidence>
<evidence type="ECO:0000313" key="2">
    <source>
        <dbReference type="EMBL" id="MPM94399.1"/>
    </source>
</evidence>
<dbReference type="Pfam" id="PF01765">
    <property type="entry name" value="RRF"/>
    <property type="match status" value="1"/>
</dbReference>
<dbReference type="SUPFAM" id="SSF55194">
    <property type="entry name" value="Ribosome recycling factor, RRF"/>
    <property type="match status" value="1"/>
</dbReference>
<protein>
    <submittedName>
        <fullName evidence="2">Ribosome-recycling factor</fullName>
    </submittedName>
</protein>